<dbReference type="NCBIfam" id="TIGR01460">
    <property type="entry name" value="HAD-SF-IIA"/>
    <property type="match status" value="1"/>
</dbReference>
<dbReference type="EMBL" id="JBHUMY010000013">
    <property type="protein sequence ID" value="MFD2661339.1"/>
    <property type="molecule type" value="Genomic_DNA"/>
</dbReference>
<dbReference type="GO" id="GO:0016787">
    <property type="term" value="F:hydrolase activity"/>
    <property type="evidence" value="ECO:0007669"/>
    <property type="project" value="UniProtKB-KW"/>
</dbReference>
<dbReference type="Pfam" id="PF13242">
    <property type="entry name" value="Hydrolase_like"/>
    <property type="match status" value="1"/>
</dbReference>
<comment type="caution">
    <text evidence="1">The sequence shown here is derived from an EMBL/GenBank/DDBJ whole genome shotgun (WGS) entry which is preliminary data.</text>
</comment>
<proteinExistence type="predicted"/>
<dbReference type="Pfam" id="PF13344">
    <property type="entry name" value="Hydrolase_6"/>
    <property type="match status" value="1"/>
</dbReference>
<sequence length="266" mass="28900">MKGFIIDLDGTVYRGSQAIEGAAEAIAELNRSGRRVVFLSNRGNMSRAMCRRKLAGMGIDAAERDIVLSSTVAAMFLIRHYPGQKVWTLGDQGLRDELASMRVMLASRPEAADWLLITLHETLTYKELNQAFRAVRHGARIMATNADKSFPGDDGESIDVAAMIHAITATTGASVEHVIGKPSALMAELALETLDLPAEDCLIVGDSLESDIRLGKQAGIRTALVLTGSVSRREAEASSFKPDYILDSLADLPKIVSQEEARRMKE</sequence>
<dbReference type="SUPFAM" id="SSF56784">
    <property type="entry name" value="HAD-like"/>
    <property type="match status" value="1"/>
</dbReference>
<evidence type="ECO:0000313" key="1">
    <source>
        <dbReference type="EMBL" id="MFD2661339.1"/>
    </source>
</evidence>
<evidence type="ECO:0000313" key="2">
    <source>
        <dbReference type="Proteomes" id="UP001597493"/>
    </source>
</evidence>
<keyword evidence="1" id="KW-0378">Hydrolase</keyword>
<gene>
    <name evidence="1" type="ORF">ACFSW5_13880</name>
</gene>
<dbReference type="Gene3D" id="3.40.50.1000">
    <property type="entry name" value="HAD superfamily/HAD-like"/>
    <property type="match status" value="2"/>
</dbReference>
<dbReference type="PANTHER" id="PTHR19288:SF46">
    <property type="entry name" value="HALOACID DEHALOGENASE-LIKE HYDROLASE DOMAIN-CONTAINING PROTEIN 2"/>
    <property type="match status" value="1"/>
</dbReference>
<protein>
    <submittedName>
        <fullName evidence="1">HAD-IIA family hydrolase</fullName>
    </submittedName>
</protein>
<dbReference type="InterPro" id="IPR006357">
    <property type="entry name" value="HAD-SF_hydro_IIA"/>
</dbReference>
<keyword evidence="2" id="KW-1185">Reference proteome</keyword>
<accession>A0ABW5QYB8</accession>
<dbReference type="Proteomes" id="UP001597493">
    <property type="component" value="Unassembled WGS sequence"/>
</dbReference>
<name>A0ABW5QYB8_9BACL</name>
<dbReference type="RefSeq" id="WP_379274062.1">
    <property type="nucleotide sequence ID" value="NZ_JBHUGT010000052.1"/>
</dbReference>
<dbReference type="InterPro" id="IPR036412">
    <property type="entry name" value="HAD-like_sf"/>
</dbReference>
<reference evidence="2" key="1">
    <citation type="journal article" date="2019" name="Int. J. Syst. Evol. Microbiol.">
        <title>The Global Catalogue of Microorganisms (GCM) 10K type strain sequencing project: providing services to taxonomists for standard genome sequencing and annotation.</title>
        <authorList>
            <consortium name="The Broad Institute Genomics Platform"/>
            <consortium name="The Broad Institute Genome Sequencing Center for Infectious Disease"/>
            <person name="Wu L."/>
            <person name="Ma J."/>
        </authorList>
    </citation>
    <scope>NUCLEOTIDE SEQUENCE [LARGE SCALE GENOMIC DNA]</scope>
    <source>
        <strain evidence="2">TISTR 1827</strain>
    </source>
</reference>
<organism evidence="1 2">
    <name type="scientific">Paenibacillus thailandensis</name>
    <dbReference type="NCBI Taxonomy" id="393250"/>
    <lineage>
        <taxon>Bacteria</taxon>
        <taxon>Bacillati</taxon>
        <taxon>Bacillota</taxon>
        <taxon>Bacilli</taxon>
        <taxon>Bacillales</taxon>
        <taxon>Paenibacillaceae</taxon>
        <taxon>Paenibacillus</taxon>
    </lineage>
</organism>
<dbReference type="InterPro" id="IPR023214">
    <property type="entry name" value="HAD_sf"/>
</dbReference>
<dbReference type="PANTHER" id="PTHR19288">
    <property type="entry name" value="4-NITROPHENYLPHOSPHATASE-RELATED"/>
    <property type="match status" value="1"/>
</dbReference>